<dbReference type="Proteomes" id="UP000253727">
    <property type="component" value="Unassembled WGS sequence"/>
</dbReference>
<keyword evidence="1" id="KW-0472">Membrane</keyword>
<name>A0A369Q3W4_9SPHN</name>
<accession>A0A369Q3W4</accession>
<dbReference type="EMBL" id="QBKA01000002">
    <property type="protein sequence ID" value="RDC59434.1"/>
    <property type="molecule type" value="Genomic_DNA"/>
</dbReference>
<dbReference type="AlphaFoldDB" id="A0A369Q3W4"/>
<feature type="transmembrane region" description="Helical" evidence="1">
    <location>
        <begin position="12"/>
        <end position="32"/>
    </location>
</feature>
<reference evidence="2 3" key="1">
    <citation type="submission" date="2018-04" db="EMBL/GenBank/DDBJ databases">
        <title>Altererythrobacter sp. HME9302 genome sequencing and assembly.</title>
        <authorList>
            <person name="Kang H."/>
            <person name="Kim H."/>
            <person name="Joh K."/>
        </authorList>
    </citation>
    <scope>NUCLEOTIDE SEQUENCE [LARGE SCALE GENOMIC DNA]</scope>
    <source>
        <strain evidence="2 3">HME9302</strain>
    </source>
</reference>
<evidence type="ECO:0000313" key="3">
    <source>
        <dbReference type="Proteomes" id="UP000253727"/>
    </source>
</evidence>
<evidence type="ECO:0000313" key="2">
    <source>
        <dbReference type="EMBL" id="RDC59434.1"/>
    </source>
</evidence>
<dbReference type="RefSeq" id="WP_181815664.1">
    <property type="nucleotide sequence ID" value="NZ_QBKA01000002.1"/>
</dbReference>
<keyword evidence="3" id="KW-1185">Reference proteome</keyword>
<keyword evidence="1" id="KW-1133">Transmembrane helix</keyword>
<keyword evidence="1" id="KW-0812">Transmembrane</keyword>
<gene>
    <name evidence="2" type="ORF">HME9302_00622</name>
</gene>
<proteinExistence type="predicted"/>
<organism evidence="2 3">
    <name type="scientific">Alteripontixanthobacter maritimus</name>
    <dbReference type="NCBI Taxonomy" id="2161824"/>
    <lineage>
        <taxon>Bacteria</taxon>
        <taxon>Pseudomonadati</taxon>
        <taxon>Pseudomonadota</taxon>
        <taxon>Alphaproteobacteria</taxon>
        <taxon>Sphingomonadales</taxon>
        <taxon>Erythrobacteraceae</taxon>
        <taxon>Alteripontixanthobacter</taxon>
    </lineage>
</organism>
<comment type="caution">
    <text evidence="2">The sequence shown here is derived from an EMBL/GenBank/DDBJ whole genome shotgun (WGS) entry which is preliminary data.</text>
</comment>
<sequence length="55" mass="5844">MPDNRFFSSQLTRAVTLSVIAMVFFVALSGQLHSVPAPMGDAPAHGGLFQIVELA</sequence>
<protein>
    <submittedName>
        <fullName evidence="2">Uncharacterized protein</fullName>
    </submittedName>
</protein>
<evidence type="ECO:0000256" key="1">
    <source>
        <dbReference type="SAM" id="Phobius"/>
    </source>
</evidence>